<feature type="compositionally biased region" description="Pro residues" evidence="1">
    <location>
        <begin position="428"/>
        <end position="437"/>
    </location>
</feature>
<dbReference type="VEuPathDB" id="FungiDB:AMAG_17903"/>
<feature type="compositionally biased region" description="Low complexity" evidence="1">
    <location>
        <begin position="880"/>
        <end position="891"/>
    </location>
</feature>
<evidence type="ECO:0000256" key="1">
    <source>
        <dbReference type="SAM" id="MobiDB-lite"/>
    </source>
</evidence>
<feature type="region of interest" description="Disordered" evidence="1">
    <location>
        <begin position="1021"/>
        <end position="1051"/>
    </location>
</feature>
<dbReference type="AlphaFoldDB" id="A0A0L0S1N4"/>
<dbReference type="STRING" id="578462.A0A0L0S1N4"/>
<feature type="region of interest" description="Disordered" evidence="1">
    <location>
        <begin position="786"/>
        <end position="1000"/>
    </location>
</feature>
<reference evidence="2 3" key="1">
    <citation type="submission" date="2009-11" db="EMBL/GenBank/DDBJ databases">
        <title>Annotation of Allomyces macrogynus ATCC 38327.</title>
        <authorList>
            <consortium name="The Broad Institute Genome Sequencing Platform"/>
            <person name="Russ C."/>
            <person name="Cuomo C."/>
            <person name="Burger G."/>
            <person name="Gray M.W."/>
            <person name="Holland P.W.H."/>
            <person name="King N."/>
            <person name="Lang F.B.F."/>
            <person name="Roger A.J."/>
            <person name="Ruiz-Trillo I."/>
            <person name="Young S.K."/>
            <person name="Zeng Q."/>
            <person name="Gargeya S."/>
            <person name="Fitzgerald M."/>
            <person name="Haas B."/>
            <person name="Abouelleil A."/>
            <person name="Alvarado L."/>
            <person name="Arachchi H.M."/>
            <person name="Berlin A."/>
            <person name="Chapman S.B."/>
            <person name="Gearin G."/>
            <person name="Goldberg J."/>
            <person name="Griggs A."/>
            <person name="Gujja S."/>
            <person name="Hansen M."/>
            <person name="Heiman D."/>
            <person name="Howarth C."/>
            <person name="Larimer J."/>
            <person name="Lui A."/>
            <person name="MacDonald P.J.P."/>
            <person name="McCowen C."/>
            <person name="Montmayeur A."/>
            <person name="Murphy C."/>
            <person name="Neiman D."/>
            <person name="Pearson M."/>
            <person name="Priest M."/>
            <person name="Roberts A."/>
            <person name="Saif S."/>
            <person name="Shea T."/>
            <person name="Sisk P."/>
            <person name="Stolte C."/>
            <person name="Sykes S."/>
            <person name="Wortman J."/>
            <person name="Nusbaum C."/>
            <person name="Birren B."/>
        </authorList>
    </citation>
    <scope>NUCLEOTIDE SEQUENCE [LARGE SCALE GENOMIC DNA]</scope>
    <source>
        <strain evidence="2 3">ATCC 38327</strain>
    </source>
</reference>
<feature type="compositionally biased region" description="Basic and acidic residues" evidence="1">
    <location>
        <begin position="82"/>
        <end position="101"/>
    </location>
</feature>
<feature type="compositionally biased region" description="Basic and acidic residues" evidence="1">
    <location>
        <begin position="681"/>
        <end position="695"/>
    </location>
</feature>
<feature type="compositionally biased region" description="Basic and acidic residues" evidence="1">
    <location>
        <begin position="215"/>
        <end position="331"/>
    </location>
</feature>
<feature type="compositionally biased region" description="Low complexity" evidence="1">
    <location>
        <begin position="843"/>
        <end position="858"/>
    </location>
</feature>
<protein>
    <submittedName>
        <fullName evidence="2">Uncharacterized protein</fullName>
    </submittedName>
</protein>
<sequence>MEDACGPPATRPISRSSTSAAGGEDLMSSQLGPHQAIVETELGSMAVSARGASNGFPTPYGASMDTPPAAATDRNVRRRSVPPHEVEAALWRHEADRRMDEPDGAPRNFGLSGEAPLPPRRDALRSPRSRQNASRSPREHDRPSRPPRRSPSPSRRPDRGPDRRPMDLHRSPERWPVDQRWSPGRRPMDSIQSPGFRSIEGRNSPGRRRFANGHDSPRDMLRESRGSRHGDEGSRKERQFENERDSRRRARARDDNEGHSTRRGDDAPQKERMYEDERGSHYRTRDDDEGHYMPRGDERSRRDRMNEDEREGRRQARADETRYELHRDSRSTTRVRPRPRSRSASPQPRSRTSPSPIASRNSRADLPPRSSRDAAGRLRSAERTRDSRRSSRRPRSPARRSRSPGPRGASRHSRSPMGSSRMNDPRPRSPVRPPCSPAPTRGRDRSARRSRSPMLDCYVPARPEAQETRPPPRSPSRHWCESRDRRTTPPPAPSRRPQSPPPSRNPARPSKDRPNSFLRHPVAPHPLPHDRSFSVSRSRSRSLSRSRSPPRTPRQHPLYQSEPRRPHDRDADVERRPQFRSRSPRQHPSPRPESRRSHDRGMDVERRSRSRSRPESQRSHDRDSGGRSRHGSSQRRKLPASPRPRSRASRSRQQRSPSESSSVTLPSPEAISAPQVISPTRADRSPRSLEPRENHSSSADVRPGSRADVRVGSFAATAPADRANVSIDNHPPEHADPDAMAVDPVPLDAEVMGHGSLEPPVAVAAPITVVPVSPRKEPIAVAAPVLAEGPMPVDKPVPVDEPMQVDAPAPHVDAPRLPPPPIVWTGPDTVNPPQSKTSKSKSQRNSNTRAQPSSSSSSTKPAAVTASREPKSSQRRRPRSPSVPRPRTVSQSPPPPASSLDRHSSESGGTVFSRLSGSSRKRPAGDLRQTLTNHPHHNRHSPEHDIDDFVDPDAVLAPASKSRRSTFSNRMLGPVAPTRTNQSTAPPAGRLPAPPPLPPAPTVSLGRVVVPATAPALSMLAYGPQPRKATPPPPPAPKPNPLKYFLSKMRK</sequence>
<feature type="compositionally biased region" description="Polar residues" evidence="1">
    <location>
        <begin position="906"/>
        <end position="918"/>
    </location>
</feature>
<feature type="region of interest" description="Disordered" evidence="1">
    <location>
        <begin position="1"/>
        <end position="35"/>
    </location>
</feature>
<gene>
    <name evidence="2" type="ORF">AMAG_17903</name>
</gene>
<keyword evidence="3" id="KW-1185">Reference proteome</keyword>
<evidence type="ECO:0000313" key="3">
    <source>
        <dbReference type="Proteomes" id="UP000054350"/>
    </source>
</evidence>
<dbReference type="OMA" id="LEPRENH"/>
<proteinExistence type="predicted"/>
<feature type="compositionally biased region" description="Basic residues" evidence="1">
    <location>
        <begin position="627"/>
        <end position="653"/>
    </location>
</feature>
<feature type="compositionally biased region" description="Pro residues" evidence="1">
    <location>
        <begin position="488"/>
        <end position="504"/>
    </location>
</feature>
<feature type="compositionally biased region" description="Pro residues" evidence="1">
    <location>
        <begin position="1029"/>
        <end position="1040"/>
    </location>
</feature>
<feature type="compositionally biased region" description="Basic and acidic residues" evidence="1">
    <location>
        <begin position="370"/>
        <end position="389"/>
    </location>
</feature>
<feature type="compositionally biased region" description="Low complexity" evidence="1">
    <location>
        <begin position="342"/>
        <end position="356"/>
    </location>
</feature>
<feature type="compositionally biased region" description="Basic and acidic residues" evidence="1">
    <location>
        <begin position="562"/>
        <end position="577"/>
    </location>
</feature>
<dbReference type="Proteomes" id="UP000054350">
    <property type="component" value="Unassembled WGS sequence"/>
</dbReference>
<feature type="compositionally biased region" description="Basic residues" evidence="1">
    <location>
        <begin position="390"/>
        <end position="402"/>
    </location>
</feature>
<accession>A0A0L0S1N4</accession>
<feature type="compositionally biased region" description="Low complexity" evidence="1">
    <location>
        <begin position="654"/>
        <end position="668"/>
    </location>
</feature>
<reference evidence="3" key="2">
    <citation type="submission" date="2009-11" db="EMBL/GenBank/DDBJ databases">
        <title>The Genome Sequence of Allomyces macrogynus strain ATCC 38327.</title>
        <authorList>
            <consortium name="The Broad Institute Genome Sequencing Platform"/>
            <person name="Russ C."/>
            <person name="Cuomo C."/>
            <person name="Shea T."/>
            <person name="Young S.K."/>
            <person name="Zeng Q."/>
            <person name="Koehrsen M."/>
            <person name="Haas B."/>
            <person name="Borodovsky M."/>
            <person name="Guigo R."/>
            <person name="Alvarado L."/>
            <person name="Berlin A."/>
            <person name="Borenstein D."/>
            <person name="Chen Z."/>
            <person name="Engels R."/>
            <person name="Freedman E."/>
            <person name="Gellesch M."/>
            <person name="Goldberg J."/>
            <person name="Griggs A."/>
            <person name="Gujja S."/>
            <person name="Heiman D."/>
            <person name="Hepburn T."/>
            <person name="Howarth C."/>
            <person name="Jen D."/>
            <person name="Larson L."/>
            <person name="Lewis B."/>
            <person name="Mehta T."/>
            <person name="Park D."/>
            <person name="Pearson M."/>
            <person name="Roberts A."/>
            <person name="Saif S."/>
            <person name="Shenoy N."/>
            <person name="Sisk P."/>
            <person name="Stolte C."/>
            <person name="Sykes S."/>
            <person name="Walk T."/>
            <person name="White J."/>
            <person name="Yandava C."/>
            <person name="Burger G."/>
            <person name="Gray M.W."/>
            <person name="Holland P.W.H."/>
            <person name="King N."/>
            <person name="Lang F.B.F."/>
            <person name="Roger A.J."/>
            <person name="Ruiz-Trillo I."/>
            <person name="Lander E."/>
            <person name="Nusbaum C."/>
        </authorList>
    </citation>
    <scope>NUCLEOTIDE SEQUENCE [LARGE SCALE GENOMIC DNA]</scope>
    <source>
        <strain evidence="3">ATCC 38327</strain>
    </source>
</reference>
<feature type="region of interest" description="Disordered" evidence="1">
    <location>
        <begin position="49"/>
        <end position="741"/>
    </location>
</feature>
<name>A0A0L0S1N4_ALLM3</name>
<dbReference type="EMBL" id="GG745330">
    <property type="protein sequence ID" value="KNE56330.1"/>
    <property type="molecule type" value="Genomic_DNA"/>
</dbReference>
<organism evidence="2 3">
    <name type="scientific">Allomyces macrogynus (strain ATCC 38327)</name>
    <name type="common">Allomyces javanicus var. macrogynus</name>
    <dbReference type="NCBI Taxonomy" id="578462"/>
    <lineage>
        <taxon>Eukaryota</taxon>
        <taxon>Fungi</taxon>
        <taxon>Fungi incertae sedis</taxon>
        <taxon>Blastocladiomycota</taxon>
        <taxon>Blastocladiomycetes</taxon>
        <taxon>Blastocladiales</taxon>
        <taxon>Blastocladiaceae</taxon>
        <taxon>Allomyces</taxon>
    </lineage>
</organism>
<feature type="compositionally biased region" description="Basic and acidic residues" evidence="1">
    <location>
        <begin position="590"/>
        <end position="626"/>
    </location>
</feature>
<feature type="compositionally biased region" description="Basic and acidic residues" evidence="1">
    <location>
        <begin position="155"/>
        <end position="177"/>
    </location>
</feature>
<evidence type="ECO:0000313" key="2">
    <source>
        <dbReference type="EMBL" id="KNE56330.1"/>
    </source>
</evidence>
<feature type="compositionally biased region" description="Basic and acidic residues" evidence="1">
    <location>
        <begin position="478"/>
        <end position="487"/>
    </location>
</feature>